<dbReference type="OrthoDB" id="6681382at2"/>
<reference evidence="1 2" key="1">
    <citation type="submission" date="2019-07" db="EMBL/GenBank/DDBJ databases">
        <title>Diversity of Bacteria from Kongsfjorden, Arctic.</title>
        <authorList>
            <person name="Yu Y."/>
        </authorList>
    </citation>
    <scope>NUCLEOTIDE SEQUENCE [LARGE SCALE GENOMIC DNA]</scope>
    <source>
        <strain evidence="1 2">SM1923</strain>
    </source>
</reference>
<evidence type="ECO:0000313" key="1">
    <source>
        <dbReference type="EMBL" id="TVU73634.1"/>
    </source>
</evidence>
<dbReference type="RefSeq" id="WP_024950707.1">
    <property type="nucleotide sequence ID" value="NZ_CAWOWR010000001.1"/>
</dbReference>
<name>A0A558HWZ8_9GAMM</name>
<evidence type="ECO:0008006" key="3">
    <source>
        <dbReference type="Google" id="ProtNLM"/>
    </source>
</evidence>
<dbReference type="GO" id="GO:0051213">
    <property type="term" value="F:dioxygenase activity"/>
    <property type="evidence" value="ECO:0007669"/>
    <property type="project" value="InterPro"/>
</dbReference>
<keyword evidence="2" id="KW-1185">Reference proteome</keyword>
<dbReference type="STRING" id="553385.GCA_000591415_00298"/>
<organism evidence="1 2">
    <name type="scientific">Cobetia crustatorum</name>
    <dbReference type="NCBI Taxonomy" id="553385"/>
    <lineage>
        <taxon>Bacteria</taxon>
        <taxon>Pseudomonadati</taxon>
        <taxon>Pseudomonadota</taxon>
        <taxon>Gammaproteobacteria</taxon>
        <taxon>Oceanospirillales</taxon>
        <taxon>Halomonadaceae</taxon>
        <taxon>Cobetia</taxon>
    </lineage>
</organism>
<dbReference type="Proteomes" id="UP000319941">
    <property type="component" value="Unassembled WGS sequence"/>
</dbReference>
<dbReference type="Pfam" id="PF10014">
    <property type="entry name" value="2OG-Fe_Oxy_2"/>
    <property type="match status" value="1"/>
</dbReference>
<dbReference type="EMBL" id="VNFH01000001">
    <property type="protein sequence ID" value="TVU73634.1"/>
    <property type="molecule type" value="Genomic_DNA"/>
</dbReference>
<dbReference type="AlphaFoldDB" id="A0A558HWZ8"/>
<dbReference type="Gene3D" id="2.60.120.620">
    <property type="entry name" value="q2cbj1_9rhob like domain"/>
    <property type="match status" value="1"/>
</dbReference>
<proteinExistence type="predicted"/>
<protein>
    <recommendedName>
        <fullName evidence="3">2OG-Fe dioxygenase family protein</fullName>
    </recommendedName>
</protein>
<accession>A0A558HWZ8</accession>
<gene>
    <name evidence="1" type="ORF">FQP86_00690</name>
</gene>
<sequence length="288" mass="32710">MNIANRGVRQLADSSRKLTLEQSSLAEHYPAHSTDGTTLHLPLTSQYWPKAVHEELKHQHWSKSSISAHIDLNAWQGFLKDLPRDPYVNTRWKRMSWLHLNDQHEVETLGECPMAQGGRFNDAASMADRLRYYAPLEESFTEREDVRAFVKAWADMWGIGPREPILMQITGVRGDGTIDPLQGQGIHADGCKYLSILVVNRENVSGAINTLYRDKAGSELLSTTELAPGEVLHIHDDQLFHSVSSISQENAGQHFERFIIIINCAFIDEFQNRMLRRHFPGAVLNESK</sequence>
<dbReference type="InterPro" id="IPR018724">
    <property type="entry name" value="2OG-Fe_dioxygenase"/>
</dbReference>
<comment type="caution">
    <text evidence="1">The sequence shown here is derived from an EMBL/GenBank/DDBJ whole genome shotgun (WGS) entry which is preliminary data.</text>
</comment>
<evidence type="ECO:0000313" key="2">
    <source>
        <dbReference type="Proteomes" id="UP000319941"/>
    </source>
</evidence>